<dbReference type="Pfam" id="PF13575">
    <property type="entry name" value="DUF4135"/>
    <property type="match status" value="1"/>
</dbReference>
<dbReference type="AlphaFoldDB" id="A0A6G7BAM1"/>
<dbReference type="EMBL" id="CP049228">
    <property type="protein sequence ID" value="QIH24326.1"/>
    <property type="molecule type" value="Genomic_DNA"/>
</dbReference>
<proteinExistence type="predicted"/>
<dbReference type="PIRSF" id="PIRSF037228">
    <property type="entry name" value="Lant_mod_RumM"/>
    <property type="match status" value="1"/>
</dbReference>
<dbReference type="SUPFAM" id="SSF158745">
    <property type="entry name" value="LanC-like"/>
    <property type="match status" value="1"/>
</dbReference>
<organism evidence="3 4">
    <name type="scientific">Lactobacillus iners</name>
    <dbReference type="NCBI Taxonomy" id="147802"/>
    <lineage>
        <taxon>Bacteria</taxon>
        <taxon>Bacillati</taxon>
        <taxon>Bacillota</taxon>
        <taxon>Bacilli</taxon>
        <taxon>Lactobacillales</taxon>
        <taxon>Lactobacillaceae</taxon>
        <taxon>Lactobacillus</taxon>
    </lineage>
</organism>
<dbReference type="CDD" id="cd04792">
    <property type="entry name" value="LanM-like"/>
    <property type="match status" value="1"/>
</dbReference>
<dbReference type="Pfam" id="PF05147">
    <property type="entry name" value="LANC_like"/>
    <property type="match status" value="1"/>
</dbReference>
<evidence type="ECO:0000256" key="1">
    <source>
        <dbReference type="PIRSR" id="PIRSR607822-1"/>
    </source>
</evidence>
<keyword evidence="1" id="KW-0862">Zinc</keyword>
<evidence type="ECO:0000259" key="2">
    <source>
        <dbReference type="Pfam" id="PF13575"/>
    </source>
</evidence>
<keyword evidence="1" id="KW-0479">Metal-binding</keyword>
<dbReference type="PRINTS" id="PR01950">
    <property type="entry name" value="LANCSUPER"/>
</dbReference>
<feature type="binding site" evidence="1">
    <location>
        <position position="818"/>
    </location>
    <ligand>
        <name>Zn(2+)</name>
        <dbReference type="ChEBI" id="CHEBI:29105"/>
    </ligand>
</feature>
<dbReference type="RefSeq" id="WP_006731086.1">
    <property type="nucleotide sequence ID" value="NZ_CP049223.1"/>
</dbReference>
<dbReference type="NCBIfam" id="TIGR03897">
    <property type="entry name" value="lanti_2_LanM"/>
    <property type="match status" value="1"/>
</dbReference>
<gene>
    <name evidence="3" type="primary">lanM</name>
    <name evidence="3" type="ORF">G6Z83_06550</name>
</gene>
<name>A0A6G7BAM1_9LACO</name>
<feature type="binding site" evidence="1">
    <location>
        <position position="817"/>
    </location>
    <ligand>
        <name>Zn(2+)</name>
        <dbReference type="ChEBI" id="CHEBI:29105"/>
    </ligand>
</feature>
<dbReference type="InterPro" id="IPR007822">
    <property type="entry name" value="LANC-like"/>
</dbReference>
<reference evidence="3 4" key="1">
    <citation type="submission" date="2020-02" db="EMBL/GenBank/DDBJ databases">
        <title>Complete genome sequences of six Lactobacillus iners strains isolated from the human vagina.</title>
        <authorList>
            <person name="France M.T."/>
            <person name="Rutt L."/>
            <person name="Narina S."/>
            <person name="Arbaugh S."/>
            <person name="Humphrys M.S."/>
            <person name="Ma B."/>
            <person name="Hayward M.R."/>
            <person name="Relman D."/>
            <person name="Kwon D.S."/>
            <person name="Ravel J."/>
        </authorList>
    </citation>
    <scope>NUCLEOTIDE SEQUENCE [LARGE SCALE GENOMIC DNA]</scope>
    <source>
        <strain evidence="3 4">C0210C1</strain>
    </source>
</reference>
<dbReference type="SMART" id="SM01260">
    <property type="entry name" value="LANC_like"/>
    <property type="match status" value="1"/>
</dbReference>
<protein>
    <submittedName>
        <fullName evidence="3">Type 2 lantipeptide synthetase LanM</fullName>
    </submittedName>
</protein>
<accession>A0A6G7BAM1</accession>
<dbReference type="GO" id="GO:0031179">
    <property type="term" value="P:peptide modification"/>
    <property type="evidence" value="ECO:0007669"/>
    <property type="project" value="InterPro"/>
</dbReference>
<feature type="binding site" evidence="1">
    <location>
        <position position="762"/>
    </location>
    <ligand>
        <name>Zn(2+)</name>
        <dbReference type="ChEBI" id="CHEBI:29105"/>
    </ligand>
</feature>
<evidence type="ECO:0000313" key="4">
    <source>
        <dbReference type="Proteomes" id="UP000501676"/>
    </source>
</evidence>
<dbReference type="InterPro" id="IPR017146">
    <property type="entry name" value="Lanti_2_LanM"/>
</dbReference>
<dbReference type="Proteomes" id="UP000501676">
    <property type="component" value="Chromosome"/>
</dbReference>
<dbReference type="InterPro" id="IPR025410">
    <property type="entry name" value="Lant_dehyd"/>
</dbReference>
<feature type="domain" description="Lantibiotic biosynthesis protein dehydration" evidence="2">
    <location>
        <begin position="108"/>
        <end position="449"/>
    </location>
</feature>
<dbReference type="Gene3D" id="1.50.10.20">
    <property type="match status" value="1"/>
</dbReference>
<sequence>MNNLLFPEFLSYIKENDATVKKSLLFYREDFIDLCIFKLFAKTLVYLINEKRENQSLIGVTSEERYEYFTKQYVLTGAILDEINAKFTNINNSFHNYFNSLNMLGIQITSDYLNDRQTLINLGLVDKLDNIVNLQVVGDMHNAVAVVKVNLTGRSLYYKPHLDNYIIFNEILKLLNSKLPVNLKQRQIKFSVSSDHTWIEEVKRQPLIKEDVHNYFSRMGGLIAIAYSLNMTDLHFENIVSHGDYPVILDMETICGTKLNQDEYLFTIAQKEVNNKIFDSVLNTGLLPMKGLGSIFGGDVSGMMGGEFTKSFNQIVDINKDTIHFEKKIERLISTEHLPYYIKNNDEILIKNTHDYLTDIIYGFNFTYDCIQSLKNKIMTIVEKYDFLTCRVIFRQTTHYSLLLDLLNSPIYQNKKENILSKLSYSAYSESVLVSEKQQLLDGNIPIFKQKFGSVDIFDSVSTVQTTNLTPIGILKNKLFNLTSNDRQFQEKLIYFSLQGNIELYLNPQFDLKISPSKFEPDELIIQSINDIKHKIINNSLVASDGTINWFNVSVGDYDELELEPMDDTLYKGIAGVKLAFHLLSKYNLNTTSDLKIISSINQSLNSSNYILNRESFYEGTFGSQLQTFVEKPNKILQNPSQWDVLLGASGTIIGIYQNFKITPALEHIIEQYADYLVKAIKKDKSNGYSWFDDNHQDLVNVSFAHGNSGCMTALLISYAILGKTEYFDIFKKAWKSEQKFILDSGWEDTRKTDRTSSANWCHGSTGVLISRLIWYKLNKKYKILNEQCIQQLYYEINHSVNDIIDKGLSIKNFSLCHGIMGNLIALNEYSLTFSNKEVQKLVQKSLFALCSVGFKKDWLCGVNDLFYNNGLMTGLAGILYGIIKIYYDDNYDHHVLNLSFF</sequence>
<evidence type="ECO:0000313" key="3">
    <source>
        <dbReference type="EMBL" id="QIH24326.1"/>
    </source>
</evidence>
<dbReference type="GO" id="GO:0046872">
    <property type="term" value="F:metal ion binding"/>
    <property type="evidence" value="ECO:0007669"/>
    <property type="project" value="UniProtKB-KW"/>
</dbReference>